<organism evidence="10 11">
    <name type="scientific">Sulfurimonas autotrophica (strain ATCC BAA-671 / DSM 16294 / JCM 11897 / OK10)</name>
    <dbReference type="NCBI Taxonomy" id="563040"/>
    <lineage>
        <taxon>Bacteria</taxon>
        <taxon>Pseudomonadati</taxon>
        <taxon>Campylobacterota</taxon>
        <taxon>Epsilonproteobacteria</taxon>
        <taxon>Campylobacterales</taxon>
        <taxon>Sulfurimonadaceae</taxon>
        <taxon>Sulfurimonas</taxon>
    </lineage>
</organism>
<feature type="modified residue" description="4-aspartylphosphate" evidence="5 7">
    <location>
        <position position="55"/>
    </location>
</feature>
<dbReference type="RefSeq" id="WP_013326778.1">
    <property type="nucleotide sequence ID" value="NC_014506.1"/>
</dbReference>
<dbReference type="InterPro" id="IPR035909">
    <property type="entry name" value="CheB_C"/>
</dbReference>
<dbReference type="EC" id="3.1.1.61" evidence="5"/>
<dbReference type="NCBIfam" id="NF001965">
    <property type="entry name" value="PRK00742.1"/>
    <property type="match status" value="1"/>
</dbReference>
<dbReference type="PANTHER" id="PTHR42872:SF6">
    <property type="entry name" value="PROTEIN-GLUTAMATE METHYLESTERASE_PROTEIN-GLUTAMINE GLUTAMINASE"/>
    <property type="match status" value="1"/>
</dbReference>
<dbReference type="CDD" id="cd17541">
    <property type="entry name" value="REC_CheB-like"/>
    <property type="match status" value="1"/>
</dbReference>
<keyword evidence="3 5" id="KW-0378">Hydrolase</keyword>
<dbReference type="Proteomes" id="UP000007803">
    <property type="component" value="Chromosome"/>
</dbReference>
<feature type="active site" evidence="5 6">
    <location>
        <position position="299"/>
    </location>
</feature>
<dbReference type="GO" id="GO:0050568">
    <property type="term" value="F:protein-glutamine glutaminase activity"/>
    <property type="evidence" value="ECO:0007669"/>
    <property type="project" value="UniProtKB-UniRule"/>
</dbReference>
<evidence type="ECO:0000259" key="9">
    <source>
        <dbReference type="PROSITE" id="PS50122"/>
    </source>
</evidence>
<keyword evidence="5 7" id="KW-0597">Phosphoprotein</keyword>
<dbReference type="EC" id="3.5.1.44" evidence="5"/>
<dbReference type="PROSITE" id="PS50110">
    <property type="entry name" value="RESPONSE_REGULATORY"/>
    <property type="match status" value="1"/>
</dbReference>
<evidence type="ECO:0000256" key="4">
    <source>
        <dbReference type="ARBA" id="ARBA00048267"/>
    </source>
</evidence>
<evidence type="ECO:0000256" key="2">
    <source>
        <dbReference type="ARBA" id="ARBA00022500"/>
    </source>
</evidence>
<dbReference type="GO" id="GO:0006935">
    <property type="term" value="P:chemotaxis"/>
    <property type="evidence" value="ECO:0007669"/>
    <property type="project" value="UniProtKB-UniRule"/>
</dbReference>
<comment type="PTM">
    <text evidence="5">Phosphorylated by CheA. Phosphorylation of the N-terminal regulatory domain activates the methylesterase activity.</text>
</comment>
<dbReference type="Pfam" id="PF01339">
    <property type="entry name" value="CheB_methylest"/>
    <property type="match status" value="1"/>
</dbReference>
<dbReference type="PANTHER" id="PTHR42872">
    <property type="entry name" value="PROTEIN-GLUTAMATE METHYLESTERASE/PROTEIN-GLUTAMINE GLUTAMINASE"/>
    <property type="match status" value="1"/>
</dbReference>
<dbReference type="InterPro" id="IPR008248">
    <property type="entry name" value="CheB-like"/>
</dbReference>
<evidence type="ECO:0000256" key="6">
    <source>
        <dbReference type="PROSITE-ProRule" id="PRU00050"/>
    </source>
</evidence>
<feature type="domain" description="CheB-type methylesterase" evidence="9">
    <location>
        <begin position="165"/>
        <end position="354"/>
    </location>
</feature>
<comment type="catalytic activity">
    <reaction evidence="5">
        <text>L-glutaminyl-[protein] + H2O = L-glutamyl-[protein] + NH4(+)</text>
        <dbReference type="Rhea" id="RHEA:16441"/>
        <dbReference type="Rhea" id="RHEA-COMP:10207"/>
        <dbReference type="Rhea" id="RHEA-COMP:10208"/>
        <dbReference type="ChEBI" id="CHEBI:15377"/>
        <dbReference type="ChEBI" id="CHEBI:28938"/>
        <dbReference type="ChEBI" id="CHEBI:29973"/>
        <dbReference type="ChEBI" id="CHEBI:30011"/>
        <dbReference type="EC" id="3.5.1.44"/>
    </reaction>
</comment>
<evidence type="ECO:0000313" key="11">
    <source>
        <dbReference type="Proteomes" id="UP000007803"/>
    </source>
</evidence>
<dbReference type="AlphaFoldDB" id="E0URZ9"/>
<feature type="domain" description="Response regulatory" evidence="8">
    <location>
        <begin position="3"/>
        <end position="121"/>
    </location>
</feature>
<comment type="subcellular location">
    <subcellularLocation>
        <location evidence="5">Cytoplasm</location>
    </subcellularLocation>
</comment>
<evidence type="ECO:0000256" key="3">
    <source>
        <dbReference type="ARBA" id="ARBA00022801"/>
    </source>
</evidence>
<comment type="similarity">
    <text evidence="5">Belongs to the CheB family.</text>
</comment>
<dbReference type="EMBL" id="CP002205">
    <property type="protein sequence ID" value="ADN09022.1"/>
    <property type="molecule type" value="Genomic_DNA"/>
</dbReference>
<dbReference type="Gene3D" id="3.40.50.180">
    <property type="entry name" value="Methylesterase CheB, C-terminal domain"/>
    <property type="match status" value="1"/>
</dbReference>
<evidence type="ECO:0000256" key="1">
    <source>
        <dbReference type="ARBA" id="ARBA00022490"/>
    </source>
</evidence>
<evidence type="ECO:0000256" key="7">
    <source>
        <dbReference type="PROSITE-ProRule" id="PRU00169"/>
    </source>
</evidence>
<dbReference type="PIRSF" id="PIRSF000876">
    <property type="entry name" value="RR_chemtxs_CheB"/>
    <property type="match status" value="1"/>
</dbReference>
<comment type="function">
    <text evidence="5">Involved in chemotaxis. Part of a chemotaxis signal transduction system that modulates chemotaxis in response to various stimuli. Catalyzes the demethylation of specific methylglutamate residues introduced into the chemoreceptors (methyl-accepting chemotaxis proteins or MCP) by CheR. Also mediates the irreversible deamidation of specific glutamine residues to glutamic acid.</text>
</comment>
<dbReference type="GO" id="GO:0008984">
    <property type="term" value="F:protein-glutamate methylesterase activity"/>
    <property type="evidence" value="ECO:0007669"/>
    <property type="project" value="UniProtKB-UniRule"/>
</dbReference>
<dbReference type="PROSITE" id="PS50122">
    <property type="entry name" value="CHEB"/>
    <property type="match status" value="1"/>
</dbReference>
<proteinExistence type="inferred from homology"/>
<gene>
    <name evidence="5" type="primary">cheB</name>
    <name evidence="10" type="ordered locus">Saut_0973</name>
</gene>
<dbReference type="InterPro" id="IPR011006">
    <property type="entry name" value="CheY-like_superfamily"/>
</dbReference>
<reference evidence="11" key="1">
    <citation type="journal article" date="2010" name="Stand. Genomic Sci.">
        <title>Complete genome sequence of Sulfurimonas autotrophica type strain (OK10).</title>
        <authorList>
            <person name="Sikorski J."/>
            <person name="Munk C."/>
            <person name="Lapidus A."/>
            <person name="Djao O."/>
            <person name="Lucas S."/>
            <person name="Glavina Del Rio T."/>
            <person name="Nolan M."/>
            <person name="Tice H."/>
            <person name="Han C."/>
            <person name="Cheng J."/>
            <person name="Tapia R."/>
            <person name="Goodwin L."/>
            <person name="Pitluck S."/>
            <person name="Liolios K."/>
            <person name="Ivanova N."/>
            <person name="Mavromatis K."/>
            <person name="Mikhailova N."/>
            <person name="Pati A."/>
            <person name="Sims D."/>
            <person name="Meincke L."/>
            <person name="Brettin T."/>
            <person name="Detter J."/>
            <person name="Chen A."/>
            <person name="Palaniappan K."/>
            <person name="Land M."/>
            <person name="Hauser L."/>
            <person name="Chang Y."/>
            <person name="Jeffries C."/>
            <person name="Rohde M."/>
            <person name="Lang E."/>
            <person name="Spring S."/>
            <person name="Goker M."/>
            <person name="Woyke T."/>
            <person name="Bristow J."/>
            <person name="Eisen J."/>
            <person name="Markowitz V."/>
            <person name="Hugenholtz P."/>
            <person name="Kyrpides N."/>
            <person name="Klenk H."/>
        </authorList>
    </citation>
    <scope>NUCLEOTIDE SEQUENCE [LARGE SCALE GENOMIC DNA]</scope>
    <source>
        <strain evidence="11">ATCC BAA-671 / DSM 16294 / JCM 11897 / OK10</strain>
    </source>
</reference>
<dbReference type="HAMAP" id="MF_00099">
    <property type="entry name" value="CheB_chemtxs"/>
    <property type="match status" value="1"/>
</dbReference>
<dbReference type="Gene3D" id="3.40.50.2300">
    <property type="match status" value="1"/>
</dbReference>
<dbReference type="SUPFAM" id="SSF52738">
    <property type="entry name" value="Methylesterase CheB, C-terminal domain"/>
    <property type="match status" value="1"/>
</dbReference>
<dbReference type="GO" id="GO:0005737">
    <property type="term" value="C:cytoplasm"/>
    <property type="evidence" value="ECO:0007669"/>
    <property type="project" value="UniProtKB-SubCell"/>
</dbReference>
<evidence type="ECO:0000259" key="8">
    <source>
        <dbReference type="PROSITE" id="PS50110"/>
    </source>
</evidence>
<name>E0URZ9_SULAO</name>
<comment type="domain">
    <text evidence="5">Contains a C-terminal catalytic domain, and an N-terminal region which modulates catalytic activity.</text>
</comment>
<evidence type="ECO:0000256" key="5">
    <source>
        <dbReference type="HAMAP-Rule" id="MF_00099"/>
    </source>
</evidence>
<comment type="catalytic activity">
    <reaction evidence="4 5">
        <text>[protein]-L-glutamate 5-O-methyl ester + H2O = L-glutamyl-[protein] + methanol + H(+)</text>
        <dbReference type="Rhea" id="RHEA:23236"/>
        <dbReference type="Rhea" id="RHEA-COMP:10208"/>
        <dbReference type="Rhea" id="RHEA-COMP:10311"/>
        <dbReference type="ChEBI" id="CHEBI:15377"/>
        <dbReference type="ChEBI" id="CHEBI:15378"/>
        <dbReference type="ChEBI" id="CHEBI:17790"/>
        <dbReference type="ChEBI" id="CHEBI:29973"/>
        <dbReference type="ChEBI" id="CHEBI:82795"/>
        <dbReference type="EC" id="3.1.1.61"/>
    </reaction>
</comment>
<dbReference type="eggNOG" id="COG2201">
    <property type="taxonomic scope" value="Bacteria"/>
</dbReference>
<dbReference type="Pfam" id="PF00072">
    <property type="entry name" value="Response_reg"/>
    <property type="match status" value="1"/>
</dbReference>
<keyword evidence="11" id="KW-1185">Reference proteome</keyword>
<dbReference type="InterPro" id="IPR001789">
    <property type="entry name" value="Sig_transdc_resp-reg_receiver"/>
</dbReference>
<feature type="active site" evidence="5 6">
    <location>
        <position position="176"/>
    </location>
</feature>
<keyword evidence="1 5" id="KW-0963">Cytoplasm</keyword>
<dbReference type="SUPFAM" id="SSF52172">
    <property type="entry name" value="CheY-like"/>
    <property type="match status" value="1"/>
</dbReference>
<evidence type="ECO:0000313" key="10">
    <source>
        <dbReference type="EMBL" id="ADN09022.1"/>
    </source>
</evidence>
<dbReference type="KEGG" id="sua:Saut_0973"/>
<dbReference type="GO" id="GO:0000156">
    <property type="term" value="F:phosphorelay response regulator activity"/>
    <property type="evidence" value="ECO:0007669"/>
    <property type="project" value="InterPro"/>
</dbReference>
<dbReference type="CDD" id="cd16432">
    <property type="entry name" value="CheB_Rec"/>
    <property type="match status" value="1"/>
</dbReference>
<keyword evidence="2 5" id="KW-0145">Chemotaxis</keyword>
<feature type="active site" evidence="5 6">
    <location>
        <position position="202"/>
    </location>
</feature>
<sequence>MIKVFIIDDSALVRNELKKIFASAQDIEVIGSAPNPVDAFDIFKKVGLPDVFILDIEMPKMDGLTFLEQISEQKPIPTIICSTLVTQGSSSAIDALRMGAVDIVLKPTSEINSFFKDKQNDFISKVRIATHSHVKILHNIQRRSSSKVLNEKQVSSSVKAASSLPASKKIIAIGASTGGVQTLEEIFMMLEPNHPPIVVTQHMPAGFTASFAQRLNEVLPSSVVKEAQEGDTLMHGRILIAPGHLHMEVVKSGFMYKIALKNYPKVNSHKPSVNVLFRSMAKEVGIFGVGIILTGMGDDGATGLLKMKNAGAATYAQDERSCIVYGMPKQAVDIGAVISSLTLGEIANLINTVR</sequence>
<dbReference type="OrthoDB" id="9793421at2"/>
<dbReference type="HOGENOM" id="CLU_000445_51_0_7"/>
<protein>
    <recommendedName>
        <fullName evidence="5">Protein-glutamate methylesterase/protein-glutamine glutaminase</fullName>
        <ecNumber evidence="5">3.1.1.61</ecNumber>
        <ecNumber evidence="5">3.5.1.44</ecNumber>
    </recommendedName>
</protein>
<accession>E0URZ9</accession>
<dbReference type="SMART" id="SM00448">
    <property type="entry name" value="REC"/>
    <property type="match status" value="1"/>
</dbReference>
<dbReference type="STRING" id="563040.Saut_0973"/>
<dbReference type="InterPro" id="IPR000673">
    <property type="entry name" value="Sig_transdc_resp-reg_Me-estase"/>
</dbReference>